<protein>
    <submittedName>
        <fullName evidence="1">Uncharacterized protein</fullName>
    </submittedName>
</protein>
<sequence length="48" mass="5959">MYKCCSYKKCSWCNKRNEDVYTIKTYCKYYNKNICEYCYNKKLKGTIK</sequence>
<proteinExistence type="predicted"/>
<reference evidence="1" key="1">
    <citation type="journal article" date="2020" name="Nature">
        <title>Giant virus diversity and host interactions through global metagenomics.</title>
        <authorList>
            <person name="Schulz F."/>
            <person name="Roux S."/>
            <person name="Paez-Espino D."/>
            <person name="Jungbluth S."/>
            <person name="Walsh D.A."/>
            <person name="Denef V.J."/>
            <person name="McMahon K.D."/>
            <person name="Konstantinidis K.T."/>
            <person name="Eloe-Fadrosh E.A."/>
            <person name="Kyrpides N.C."/>
            <person name="Woyke T."/>
        </authorList>
    </citation>
    <scope>NUCLEOTIDE SEQUENCE</scope>
    <source>
        <strain evidence="1">GVMAG-S-ERX555931-87</strain>
    </source>
</reference>
<accession>A0A6C0F5I2</accession>
<name>A0A6C0F5I2_9ZZZZ</name>
<organism evidence="1">
    <name type="scientific">viral metagenome</name>
    <dbReference type="NCBI Taxonomy" id="1070528"/>
    <lineage>
        <taxon>unclassified sequences</taxon>
        <taxon>metagenomes</taxon>
        <taxon>organismal metagenomes</taxon>
    </lineage>
</organism>
<dbReference type="EMBL" id="MN738742">
    <property type="protein sequence ID" value="QHT36424.1"/>
    <property type="molecule type" value="Genomic_DNA"/>
</dbReference>
<evidence type="ECO:0000313" key="1">
    <source>
        <dbReference type="EMBL" id="QHT36424.1"/>
    </source>
</evidence>
<dbReference type="AlphaFoldDB" id="A0A6C0F5I2"/>